<dbReference type="PANTHER" id="PTHR43788">
    <property type="entry name" value="DNA2/NAM7 HELICASE FAMILY MEMBER"/>
    <property type="match status" value="1"/>
</dbReference>
<keyword evidence="6" id="KW-1185">Reference proteome</keyword>
<dbReference type="WBParaSite" id="HCON_00084250-00001">
    <property type="protein sequence ID" value="HCON_00084250-00001"/>
    <property type="gene ID" value="HCON_00084250"/>
</dbReference>
<reference evidence="7" key="1">
    <citation type="submission" date="2020-12" db="UniProtKB">
        <authorList>
            <consortium name="WormBaseParasite"/>
        </authorList>
    </citation>
    <scope>IDENTIFICATION</scope>
    <source>
        <strain evidence="7">MHco3</strain>
    </source>
</reference>
<dbReference type="Gene3D" id="3.40.50.300">
    <property type="entry name" value="P-loop containing nucleotide triphosphate hydrolases"/>
    <property type="match status" value="2"/>
</dbReference>
<evidence type="ECO:0000256" key="2">
    <source>
        <dbReference type="ARBA" id="ARBA00022801"/>
    </source>
</evidence>
<dbReference type="GO" id="GO:0016787">
    <property type="term" value="F:hydrolase activity"/>
    <property type="evidence" value="ECO:0007669"/>
    <property type="project" value="UniProtKB-KW"/>
</dbReference>
<evidence type="ECO:0000256" key="4">
    <source>
        <dbReference type="ARBA" id="ARBA00022840"/>
    </source>
</evidence>
<evidence type="ECO:0000259" key="5">
    <source>
        <dbReference type="Pfam" id="PF13087"/>
    </source>
</evidence>
<accession>A0A7I5E9E7</accession>
<keyword evidence="4" id="KW-0067">ATP-binding</keyword>
<dbReference type="Pfam" id="PF13087">
    <property type="entry name" value="AAA_12"/>
    <property type="match status" value="1"/>
</dbReference>
<evidence type="ECO:0000313" key="6">
    <source>
        <dbReference type="Proteomes" id="UP000025227"/>
    </source>
</evidence>
<dbReference type="CDD" id="cd18808">
    <property type="entry name" value="SF1_C_Upf1"/>
    <property type="match status" value="1"/>
</dbReference>
<dbReference type="InterPro" id="IPR041679">
    <property type="entry name" value="DNA2/NAM7-like_C"/>
</dbReference>
<dbReference type="GO" id="GO:0005524">
    <property type="term" value="F:ATP binding"/>
    <property type="evidence" value="ECO:0007669"/>
    <property type="project" value="UniProtKB-KW"/>
</dbReference>
<keyword evidence="3" id="KW-0347">Helicase</keyword>
<evidence type="ECO:0000256" key="1">
    <source>
        <dbReference type="ARBA" id="ARBA00022741"/>
    </source>
</evidence>
<keyword evidence="1" id="KW-0547">Nucleotide-binding</keyword>
<proteinExistence type="predicted"/>
<dbReference type="PANTHER" id="PTHR43788:SF16">
    <property type="entry name" value="HELICASE WITH ZINC FINGER 2"/>
    <property type="match status" value="1"/>
</dbReference>
<organism evidence="6 7">
    <name type="scientific">Haemonchus contortus</name>
    <name type="common">Barber pole worm</name>
    <dbReference type="NCBI Taxonomy" id="6289"/>
    <lineage>
        <taxon>Eukaryota</taxon>
        <taxon>Metazoa</taxon>
        <taxon>Ecdysozoa</taxon>
        <taxon>Nematoda</taxon>
        <taxon>Chromadorea</taxon>
        <taxon>Rhabditida</taxon>
        <taxon>Rhabditina</taxon>
        <taxon>Rhabditomorpha</taxon>
        <taxon>Strongyloidea</taxon>
        <taxon>Trichostrongylidae</taxon>
        <taxon>Haemonchus</taxon>
    </lineage>
</organism>
<evidence type="ECO:0000313" key="7">
    <source>
        <dbReference type="WBParaSite" id="HCON_00084250-00001"/>
    </source>
</evidence>
<dbReference type="InterPro" id="IPR027417">
    <property type="entry name" value="P-loop_NTPase"/>
</dbReference>
<protein>
    <submittedName>
        <fullName evidence="7">AAA_12 domain-containing protein</fullName>
    </submittedName>
</protein>
<dbReference type="GO" id="GO:0043139">
    <property type="term" value="F:5'-3' DNA helicase activity"/>
    <property type="evidence" value="ECO:0007669"/>
    <property type="project" value="TreeGrafter"/>
</dbReference>
<dbReference type="SUPFAM" id="SSF52540">
    <property type="entry name" value="P-loop containing nucleoside triphosphate hydrolases"/>
    <property type="match status" value="1"/>
</dbReference>
<dbReference type="OrthoDB" id="306218at2759"/>
<name>A0A7I5E9E7_HAECO</name>
<keyword evidence="2" id="KW-0378">Hydrolase</keyword>
<evidence type="ECO:0000256" key="3">
    <source>
        <dbReference type="ARBA" id="ARBA00022806"/>
    </source>
</evidence>
<sequence length="442" mass="49056">MRNLLIIVGTPAHTPPLPLEHTLRFRDDQARAVQLGSDYQHLPVVRFVADTALREGAPVTTVDLHNILQGLLTNFPDAFGPRDEERFRAYAHGRRLIERLLFNSADTVNLTDEEREEFRIAEDENSEATEYAVGLMMRLRFPAILCITTSSLLKSTRPGGLFHELLASCKIIIGDEASQIPEPAFAAMISRFPSARHIYIVGAHQLAPHLRCSASSLPARLGARGVMDILLDRDVPLAPLVTTFRANPSLNSLPNRLVYNGTLVSGTRASDRALLVRRITLPNPRIPFVLVNVSGSSRLSASQSHSNEEEARCCVDLVRALLAKGIAASGIAIITYYKDQQRLLQSEARRLGVALHTVDTVQGREMDIVIILTTRSDVDASTGEFLNDRRRLNVAITRCRHGEFVLGNLRALQTLSNWSRVIQWARENDVIVNDSTLPDLFA</sequence>
<dbReference type="Proteomes" id="UP000025227">
    <property type="component" value="Unplaced"/>
</dbReference>
<dbReference type="InterPro" id="IPR050534">
    <property type="entry name" value="Coronavir_polyprotein_1ab"/>
</dbReference>
<dbReference type="InterPro" id="IPR047187">
    <property type="entry name" value="SF1_C_Upf1"/>
</dbReference>
<dbReference type="AlphaFoldDB" id="A0A7I5E9E7"/>
<feature type="domain" description="DNA2/NAM7 helicase-like C-terminal" evidence="5">
    <location>
        <begin position="236"/>
        <end position="408"/>
    </location>
</feature>